<comment type="caution">
    <text evidence="3">The sequence shown here is derived from an EMBL/GenBank/DDBJ whole genome shotgun (WGS) entry which is preliminary data.</text>
</comment>
<feature type="domain" description="Trimeric autotransporter adhesin YadA-like head" evidence="2">
    <location>
        <begin position="273"/>
        <end position="293"/>
    </location>
</feature>
<dbReference type="Proteomes" id="UP001497416">
    <property type="component" value="Unassembled WGS sequence"/>
</dbReference>
<sequence length="771" mass="80333">MNKIKAISFFILLISTTQLFGQSFSYQGVLRNTAGQILDNQNVGVQFKILEGGASGNVVYEETHTTTTNEYGVVNLSVGSGNPVSGTLSGINWSTQNQWLEVAVDISSGTTYTVLGSSQIQGVPYASYAATSGDKVFSTSNNVTSNTNGNIATDDFVFGSTSLDNDANTTDDNSKIFFDKSKAAFRVGRLKDLDLAEPEDSGPGDQWNEVNIGENSIAMGYGSLAAGNNSVAIGEFNRVNSGSFNSMAIGGSNEITDSGISFAIGQSNTITNSGSMAFGFSNTSSGLGAIAMGFVTNASSYSQMSVGLNSTEVIGSKDSFIATDRLFVIGNGISVLQRRDALVMLKNGNTTLNGQLTLDADNTGAGRGYTLPAQDGTANQVMTTDGSGNVTWSSASSGGVFSTTNNVTSNAIGNLTTDDFVFGSSQLNNDTSTTTDDFRFFFDKSKGAFRAGRVFNADWDEANLGEYSIALGRGNLASENASFAVGESNVSSGSSSVAMGEANEATNYAAFAAGYNSIASGDSSVAMGDGSKATAQDAVAIGESNVASAISGTAIGNRTTADSYSQVSLGMNNTTLNGNSNVFVETDRLFVVGNGVSSIFKSDALVMLKNGNTTLNGQLTLDGDNTGTGRAYTLPAQDGIANQIMTTDGSGNITWSNYGLEAVSSPTFGSGWQNYSVVHGNGFEDARYYVDKGRVYLGGLIRKTSVITSGEVMITLPVGYRPQKQRIFTVSTEAGIVRIDVAANGNVVFNGPSHNGGQNWVSLDGISFRID</sequence>
<keyword evidence="1" id="KW-0732">Signal</keyword>
<dbReference type="EMBL" id="CAXIXY010000008">
    <property type="protein sequence ID" value="CAL2093904.1"/>
    <property type="molecule type" value="Genomic_DNA"/>
</dbReference>
<accession>A0ABP1EXT7</accession>
<feature type="domain" description="Trimeric autotransporter adhesin YadA-like head" evidence="2">
    <location>
        <begin position="519"/>
        <end position="542"/>
    </location>
</feature>
<evidence type="ECO:0000256" key="1">
    <source>
        <dbReference type="SAM" id="SignalP"/>
    </source>
</evidence>
<feature type="domain" description="Trimeric autotransporter adhesin YadA-like head" evidence="2">
    <location>
        <begin position="213"/>
        <end position="234"/>
    </location>
</feature>
<feature type="domain" description="Trimeric autotransporter adhesin YadA-like head" evidence="2">
    <location>
        <begin position="465"/>
        <end position="486"/>
    </location>
</feature>
<proteinExistence type="predicted"/>
<gene>
    <name evidence="3" type="ORF">T190607A01A_60040</name>
</gene>
<evidence type="ECO:0000313" key="4">
    <source>
        <dbReference type="Proteomes" id="UP001497416"/>
    </source>
</evidence>
<feature type="chain" id="PRO_5045945512" description="Trimeric autotransporter adhesin YadA-like head domain-containing protein" evidence="1">
    <location>
        <begin position="22"/>
        <end position="771"/>
    </location>
</feature>
<name>A0ABP1EXT7_9FLAO</name>
<reference evidence="3 4" key="1">
    <citation type="submission" date="2024-05" db="EMBL/GenBank/DDBJ databases">
        <authorList>
            <person name="Duchaud E."/>
        </authorList>
    </citation>
    <scope>NUCLEOTIDE SEQUENCE [LARGE SCALE GENOMIC DNA]</scope>
    <source>
        <strain evidence="3">Ena-SAMPLE-TAB-13-05-2024-13:56:06:370-140302</strain>
    </source>
</reference>
<dbReference type="CDD" id="cd12820">
    <property type="entry name" value="LbR_YadA-like"/>
    <property type="match status" value="2"/>
</dbReference>
<protein>
    <recommendedName>
        <fullName evidence="2">Trimeric autotransporter adhesin YadA-like head domain-containing protein</fullName>
    </recommendedName>
</protein>
<dbReference type="SUPFAM" id="SSF101967">
    <property type="entry name" value="Adhesin YadA, collagen-binding domain"/>
    <property type="match status" value="2"/>
</dbReference>
<dbReference type="InterPro" id="IPR011049">
    <property type="entry name" value="Serralysin-like_metalloprot_C"/>
</dbReference>
<evidence type="ECO:0000313" key="3">
    <source>
        <dbReference type="EMBL" id="CAL2093904.1"/>
    </source>
</evidence>
<dbReference type="Pfam" id="PF05658">
    <property type="entry name" value="YadA_head"/>
    <property type="match status" value="4"/>
</dbReference>
<dbReference type="Gene3D" id="2.150.10.10">
    <property type="entry name" value="Serralysin-like metalloprotease, C-terminal"/>
    <property type="match status" value="2"/>
</dbReference>
<dbReference type="InterPro" id="IPR008640">
    <property type="entry name" value="Adhesin_Head_dom"/>
</dbReference>
<evidence type="ECO:0000259" key="2">
    <source>
        <dbReference type="Pfam" id="PF05658"/>
    </source>
</evidence>
<organism evidence="3 4">
    <name type="scientific">Tenacibaculum platacis</name>
    <dbReference type="NCBI Taxonomy" id="3137852"/>
    <lineage>
        <taxon>Bacteria</taxon>
        <taxon>Pseudomonadati</taxon>
        <taxon>Bacteroidota</taxon>
        <taxon>Flavobacteriia</taxon>
        <taxon>Flavobacteriales</taxon>
        <taxon>Flavobacteriaceae</taxon>
        <taxon>Tenacibaculum</taxon>
    </lineage>
</organism>
<feature type="signal peptide" evidence="1">
    <location>
        <begin position="1"/>
        <end position="21"/>
    </location>
</feature>
<keyword evidence="4" id="KW-1185">Reference proteome</keyword>
<dbReference type="RefSeq" id="WP_348713721.1">
    <property type="nucleotide sequence ID" value="NZ_CAXIXY010000008.1"/>
</dbReference>